<dbReference type="AlphaFoldDB" id="X0WQ54"/>
<dbReference type="EMBL" id="BARS01046801">
    <property type="protein sequence ID" value="GAG33099.1"/>
    <property type="molecule type" value="Genomic_DNA"/>
</dbReference>
<reference evidence="1" key="1">
    <citation type="journal article" date="2014" name="Front. Microbiol.">
        <title>High frequency of phylogenetically diverse reductive dehalogenase-homologous genes in deep subseafloor sedimentary metagenomes.</title>
        <authorList>
            <person name="Kawai M."/>
            <person name="Futagami T."/>
            <person name="Toyoda A."/>
            <person name="Takaki Y."/>
            <person name="Nishi S."/>
            <person name="Hori S."/>
            <person name="Arai W."/>
            <person name="Tsubouchi T."/>
            <person name="Morono Y."/>
            <person name="Uchiyama I."/>
            <person name="Ito T."/>
            <person name="Fujiyama A."/>
            <person name="Inagaki F."/>
            <person name="Takami H."/>
        </authorList>
    </citation>
    <scope>NUCLEOTIDE SEQUENCE</scope>
    <source>
        <strain evidence="1">Expedition CK06-06</strain>
    </source>
</reference>
<name>X0WQ54_9ZZZZ</name>
<accession>X0WQ54</accession>
<gene>
    <name evidence="1" type="ORF">S01H1_70381</name>
</gene>
<proteinExistence type="predicted"/>
<comment type="caution">
    <text evidence="1">The sequence shown here is derived from an EMBL/GenBank/DDBJ whole genome shotgun (WGS) entry which is preliminary data.</text>
</comment>
<feature type="non-terminal residue" evidence="1">
    <location>
        <position position="1"/>
    </location>
</feature>
<sequence>NGNSLVYDFNNQSIYDVTNAIPVLGNYYLGFFWENGSAIGCQKLKLYIDKYDVDMDNLIFNPTLNQNILDGIVDKVYEEYSILISTVNVTDDKYYPSFYAVNKTDINQEFVYIIGEEEIPIVIESFLQNETILNPNENIRISTRIQNKHDFIDIKLRLNVQLVSLANQEWIIAEQTTELKTLKPSIDPNGDDTQDFSVDIAIPTLLGDGIWQGVNAPIRKGGAKTRITVFIEYGGESYEIDTYES</sequence>
<organism evidence="1">
    <name type="scientific">marine sediment metagenome</name>
    <dbReference type="NCBI Taxonomy" id="412755"/>
    <lineage>
        <taxon>unclassified sequences</taxon>
        <taxon>metagenomes</taxon>
        <taxon>ecological metagenomes</taxon>
    </lineage>
</organism>
<feature type="non-terminal residue" evidence="1">
    <location>
        <position position="245"/>
    </location>
</feature>
<evidence type="ECO:0000313" key="1">
    <source>
        <dbReference type="EMBL" id="GAG33099.1"/>
    </source>
</evidence>
<protein>
    <submittedName>
        <fullName evidence="1">Uncharacterized protein</fullName>
    </submittedName>
</protein>